<dbReference type="InterPro" id="IPR000531">
    <property type="entry name" value="Beta-barrel_TonB"/>
</dbReference>
<dbReference type="Gene3D" id="2.170.130.10">
    <property type="entry name" value="TonB-dependent receptor, plug domain"/>
    <property type="match status" value="1"/>
</dbReference>
<evidence type="ECO:0000256" key="9">
    <source>
        <dbReference type="ARBA" id="ARBA00023170"/>
    </source>
</evidence>
<evidence type="ECO:0000259" key="14">
    <source>
        <dbReference type="Pfam" id="PF00593"/>
    </source>
</evidence>
<feature type="region of interest" description="Disordered" evidence="13">
    <location>
        <begin position="740"/>
        <end position="764"/>
    </location>
</feature>
<evidence type="ECO:0000313" key="16">
    <source>
        <dbReference type="EMBL" id="GCL64837.1"/>
    </source>
</evidence>
<protein>
    <recommendedName>
        <fullName evidence="18">TonB-dependent receptor</fullName>
    </recommendedName>
</protein>
<evidence type="ECO:0000313" key="17">
    <source>
        <dbReference type="Proteomes" id="UP000301751"/>
    </source>
</evidence>
<evidence type="ECO:0000259" key="15">
    <source>
        <dbReference type="Pfam" id="PF07715"/>
    </source>
</evidence>
<proteinExistence type="inferred from homology"/>
<dbReference type="SUPFAM" id="SSF56935">
    <property type="entry name" value="Porins"/>
    <property type="match status" value="1"/>
</dbReference>
<dbReference type="PROSITE" id="PS52016">
    <property type="entry name" value="TONB_DEPENDENT_REC_3"/>
    <property type="match status" value="1"/>
</dbReference>
<dbReference type="AlphaFoldDB" id="A0A480AXJ4"/>
<keyword evidence="8 11" id="KW-0472">Membrane</keyword>
<feature type="region of interest" description="Disordered" evidence="13">
    <location>
        <begin position="406"/>
        <end position="428"/>
    </location>
</feature>
<evidence type="ECO:0000256" key="1">
    <source>
        <dbReference type="ARBA" id="ARBA00004571"/>
    </source>
</evidence>
<sequence>MAVILSGVGFWQHPGWSAAGVGKPSEILVHLVPPVRPSGGSGVRLAAALALSTAPLCALAQDAGPGGAAEPAPGQQPSSVQRVEIAARQGSTELRRAASIAKQIYGREELDRHGDTNTLDVLRRLPGVNVDAGGPRMRGLGAGYTQILINGDPAPPGFALDQLSPSQIERIEVLRAPSAEQSAQAIAGTINIILKEAPRRAQRDLRLGLADGTDRPMANANLTLGESRGGLGLSLPLSVFEWNRENRVNLQRAMAGADGLPAEARQRGAQEVWGWGYNLGPRLNWRISDDQTLSLGTFFQKGFWNNRTDYTNQALAGDPVLEDDQAANGTWQNRRANLTWANRFRDDQRIELRAGVMQSRWTFDTRNLRSGALRQRSVGGGSDDGITQAGKYSLLLGSSHTLTAGWDLEHRDREERRTTTDAAGQPVLPEFEGQPFEAQVRRHALYVQDEWELSPQWQLYLGLRSERITTDSRGGGTAARNTSSVTSPLLHLTYKFDPKGRDQIRASLTRSYKAPNLGTLLPRPSINAQFPGRDTRNTQLAPDRIGNPLLKPELATGLDIAYENYLANGGLISIGLFHRRLTDVVRSEPALRSVSWATVQRWVSEPQNFSDATTSGLEFEAKGSAADLLPKAVAGLLPNARALNLRASVNLYRSRVAAIAGPDNRLDGQQPWSATLGFDQRLTSLPLNIGGSIGLNPAYDTRFTADQLVQRSRTRSIDLFAQLAVRPGVSVRLAASAGVQPFGPPNQTTTTLQSNGDVSSIERHTRPQLNLSLDMRL</sequence>
<dbReference type="GO" id="GO:0015344">
    <property type="term" value="F:siderophore uptake transmembrane transporter activity"/>
    <property type="evidence" value="ECO:0007669"/>
    <property type="project" value="TreeGrafter"/>
</dbReference>
<feature type="region of interest" description="Disordered" evidence="13">
    <location>
        <begin position="62"/>
        <end position="81"/>
    </location>
</feature>
<keyword evidence="7 12" id="KW-0798">TonB box</keyword>
<feature type="compositionally biased region" description="Low complexity" evidence="13">
    <location>
        <begin position="62"/>
        <end position="77"/>
    </location>
</feature>
<keyword evidence="5 11" id="KW-0812">Transmembrane</keyword>
<reference evidence="17" key="1">
    <citation type="submission" date="2019-03" db="EMBL/GenBank/DDBJ databases">
        <title>Aquabacterium pictum sp.nov., the first bacteriochlorophyll a-containing freshwater bacterium in the genus Aquabacterium of the class Betaproteobacteria.</title>
        <authorList>
            <person name="Hirose S."/>
            <person name="Tank M."/>
            <person name="Hara E."/>
            <person name="Tamaki H."/>
            <person name="Takaichi S."/>
            <person name="Haruta S."/>
            <person name="Hanada S."/>
        </authorList>
    </citation>
    <scope>NUCLEOTIDE SEQUENCE [LARGE SCALE GENOMIC DNA]</scope>
    <source>
        <strain evidence="17">W35</strain>
    </source>
</reference>
<feature type="compositionally biased region" description="Polar residues" evidence="13">
    <location>
        <begin position="745"/>
        <end position="758"/>
    </location>
</feature>
<dbReference type="Pfam" id="PF07715">
    <property type="entry name" value="Plug"/>
    <property type="match status" value="1"/>
</dbReference>
<keyword evidence="17" id="KW-1185">Reference proteome</keyword>
<dbReference type="Proteomes" id="UP000301751">
    <property type="component" value="Unassembled WGS sequence"/>
</dbReference>
<evidence type="ECO:0008006" key="18">
    <source>
        <dbReference type="Google" id="ProtNLM"/>
    </source>
</evidence>
<evidence type="ECO:0000256" key="13">
    <source>
        <dbReference type="SAM" id="MobiDB-lite"/>
    </source>
</evidence>
<feature type="domain" description="TonB-dependent receptor plug" evidence="15">
    <location>
        <begin position="98"/>
        <end position="189"/>
    </location>
</feature>
<dbReference type="CDD" id="cd01347">
    <property type="entry name" value="ligand_gated_channel"/>
    <property type="match status" value="1"/>
</dbReference>
<evidence type="ECO:0000256" key="8">
    <source>
        <dbReference type="ARBA" id="ARBA00023136"/>
    </source>
</evidence>
<dbReference type="PANTHER" id="PTHR30069:SF29">
    <property type="entry name" value="HEMOGLOBIN AND HEMOGLOBIN-HAPTOGLOBIN-BINDING PROTEIN 1-RELATED"/>
    <property type="match status" value="1"/>
</dbReference>
<name>A0A480AXJ4_9BURK</name>
<dbReference type="EMBL" id="BJCL01000011">
    <property type="protein sequence ID" value="GCL64837.1"/>
    <property type="molecule type" value="Genomic_DNA"/>
</dbReference>
<keyword evidence="6" id="KW-0732">Signal</keyword>
<evidence type="ECO:0000256" key="10">
    <source>
        <dbReference type="ARBA" id="ARBA00023237"/>
    </source>
</evidence>
<gene>
    <name evidence="16" type="ORF">AQPW35_39180</name>
</gene>
<evidence type="ECO:0000256" key="11">
    <source>
        <dbReference type="PROSITE-ProRule" id="PRU01360"/>
    </source>
</evidence>
<dbReference type="Gene3D" id="2.40.170.20">
    <property type="entry name" value="TonB-dependent receptor, beta-barrel domain"/>
    <property type="match status" value="1"/>
</dbReference>
<comment type="subcellular location">
    <subcellularLocation>
        <location evidence="1 11">Cell outer membrane</location>
        <topology evidence="1 11">Multi-pass membrane protein</topology>
    </subcellularLocation>
</comment>
<accession>A0A480AXJ4</accession>
<dbReference type="InterPro" id="IPR012910">
    <property type="entry name" value="Plug_dom"/>
</dbReference>
<organism evidence="16 17">
    <name type="scientific">Pseudaquabacterium pictum</name>
    <dbReference type="NCBI Taxonomy" id="2315236"/>
    <lineage>
        <taxon>Bacteria</taxon>
        <taxon>Pseudomonadati</taxon>
        <taxon>Pseudomonadota</taxon>
        <taxon>Betaproteobacteria</taxon>
        <taxon>Burkholderiales</taxon>
        <taxon>Sphaerotilaceae</taxon>
        <taxon>Pseudaquabacterium</taxon>
    </lineage>
</organism>
<dbReference type="GO" id="GO:0009279">
    <property type="term" value="C:cell outer membrane"/>
    <property type="evidence" value="ECO:0007669"/>
    <property type="project" value="UniProtKB-SubCell"/>
</dbReference>
<evidence type="ECO:0000256" key="5">
    <source>
        <dbReference type="ARBA" id="ARBA00022692"/>
    </source>
</evidence>
<dbReference type="InterPro" id="IPR036942">
    <property type="entry name" value="Beta-barrel_TonB_sf"/>
</dbReference>
<keyword evidence="10 11" id="KW-0998">Cell outer membrane</keyword>
<dbReference type="PANTHER" id="PTHR30069">
    <property type="entry name" value="TONB-DEPENDENT OUTER MEMBRANE RECEPTOR"/>
    <property type="match status" value="1"/>
</dbReference>
<keyword evidence="3 11" id="KW-0813">Transport</keyword>
<comment type="caution">
    <text evidence="16">The sequence shown here is derived from an EMBL/GenBank/DDBJ whole genome shotgun (WGS) entry which is preliminary data.</text>
</comment>
<keyword evidence="9" id="KW-0675">Receptor</keyword>
<feature type="domain" description="TonB-dependent receptor-like beta-barrel" evidence="14">
    <location>
        <begin position="286"/>
        <end position="723"/>
    </location>
</feature>
<evidence type="ECO:0000256" key="2">
    <source>
        <dbReference type="ARBA" id="ARBA00009810"/>
    </source>
</evidence>
<evidence type="ECO:0000256" key="3">
    <source>
        <dbReference type="ARBA" id="ARBA00022448"/>
    </source>
</evidence>
<keyword evidence="4 11" id="KW-1134">Transmembrane beta strand</keyword>
<evidence type="ECO:0000256" key="4">
    <source>
        <dbReference type="ARBA" id="ARBA00022452"/>
    </source>
</evidence>
<dbReference type="InterPro" id="IPR039426">
    <property type="entry name" value="TonB-dep_rcpt-like"/>
</dbReference>
<dbReference type="Pfam" id="PF00593">
    <property type="entry name" value="TonB_dep_Rec_b-barrel"/>
    <property type="match status" value="1"/>
</dbReference>
<dbReference type="InterPro" id="IPR037066">
    <property type="entry name" value="Plug_dom_sf"/>
</dbReference>
<evidence type="ECO:0000256" key="12">
    <source>
        <dbReference type="RuleBase" id="RU003357"/>
    </source>
</evidence>
<evidence type="ECO:0000256" key="7">
    <source>
        <dbReference type="ARBA" id="ARBA00023077"/>
    </source>
</evidence>
<feature type="compositionally biased region" description="Basic and acidic residues" evidence="13">
    <location>
        <begin position="407"/>
        <end position="419"/>
    </location>
</feature>
<dbReference type="GO" id="GO:0044718">
    <property type="term" value="P:siderophore transmembrane transport"/>
    <property type="evidence" value="ECO:0007669"/>
    <property type="project" value="TreeGrafter"/>
</dbReference>
<evidence type="ECO:0000256" key="6">
    <source>
        <dbReference type="ARBA" id="ARBA00022729"/>
    </source>
</evidence>
<comment type="similarity">
    <text evidence="2 11 12">Belongs to the TonB-dependent receptor family.</text>
</comment>